<evidence type="ECO:0000313" key="1">
    <source>
        <dbReference type="Proteomes" id="UP000046393"/>
    </source>
</evidence>
<dbReference type="Proteomes" id="UP000046393">
    <property type="component" value="Unplaced"/>
</dbReference>
<sequence>LNSLTHVSKIESFTDSLASFHQSINFCENYVSCAQRLEEKERECLKVQSERYEHQKLTSNCSKLSQRYRNYELRKTEVRLDCVRKTTNNFSTLVVSRILFHQERSCRRILRQYMSSVKSSKRQRTDEDVKKASKESLKKCRLEAKIWHKHCLQIAKCCPVYSKFDLIYI</sequence>
<name>A0A0N5AVI5_9BILA</name>
<proteinExistence type="predicted"/>
<evidence type="ECO:0000313" key="2">
    <source>
        <dbReference type="WBParaSite" id="SMUV_0000890401-mRNA-1"/>
    </source>
</evidence>
<dbReference type="STRING" id="451379.A0A0N5AVI5"/>
<reference evidence="2" key="1">
    <citation type="submission" date="2017-02" db="UniProtKB">
        <authorList>
            <consortium name="WormBaseParasite"/>
        </authorList>
    </citation>
    <scope>IDENTIFICATION</scope>
</reference>
<dbReference type="AlphaFoldDB" id="A0A0N5AVI5"/>
<accession>A0A0N5AVI5</accession>
<organism evidence="1 2">
    <name type="scientific">Syphacia muris</name>
    <dbReference type="NCBI Taxonomy" id="451379"/>
    <lineage>
        <taxon>Eukaryota</taxon>
        <taxon>Metazoa</taxon>
        <taxon>Ecdysozoa</taxon>
        <taxon>Nematoda</taxon>
        <taxon>Chromadorea</taxon>
        <taxon>Rhabditida</taxon>
        <taxon>Spirurina</taxon>
        <taxon>Oxyuridomorpha</taxon>
        <taxon>Oxyuroidea</taxon>
        <taxon>Oxyuridae</taxon>
        <taxon>Syphacia</taxon>
    </lineage>
</organism>
<keyword evidence="1" id="KW-1185">Reference proteome</keyword>
<protein>
    <submittedName>
        <fullName evidence="2">DUF630 domain-containing protein</fullName>
    </submittedName>
</protein>
<dbReference type="WBParaSite" id="SMUV_0000890401-mRNA-1">
    <property type="protein sequence ID" value="SMUV_0000890401-mRNA-1"/>
    <property type="gene ID" value="SMUV_0000890401"/>
</dbReference>